<sequence length="101" mass="10758">MELSSFGRHSVETGRSDVVRCQPASAGWSRRCPQCTGAERCTCRPVASRATGGGAWARARCRNNNGCAAWPGAKRVLGVKTRRSPTGGPPSYQLKADKHSA</sequence>
<proteinExistence type="predicted"/>
<keyword evidence="3" id="KW-1185">Reference proteome</keyword>
<protein>
    <submittedName>
        <fullName evidence="2">Uncharacterized protein</fullName>
    </submittedName>
</protein>
<dbReference type="Proteomes" id="UP000030764">
    <property type="component" value="Unassembled WGS sequence"/>
</dbReference>
<reference evidence="2 3" key="1">
    <citation type="journal article" date="2014" name="Nat. Genet.">
        <title>Genome and transcriptome of the porcine whipworm Trichuris suis.</title>
        <authorList>
            <person name="Jex A.R."/>
            <person name="Nejsum P."/>
            <person name="Schwarz E.M."/>
            <person name="Hu L."/>
            <person name="Young N.D."/>
            <person name="Hall R.S."/>
            <person name="Korhonen P.K."/>
            <person name="Liao S."/>
            <person name="Thamsborg S."/>
            <person name="Xia J."/>
            <person name="Xu P."/>
            <person name="Wang S."/>
            <person name="Scheerlinck J.P."/>
            <person name="Hofmann A."/>
            <person name="Sternberg P.W."/>
            <person name="Wang J."/>
            <person name="Gasser R.B."/>
        </authorList>
    </citation>
    <scope>NUCLEOTIDE SEQUENCE [LARGE SCALE GENOMIC DNA]</scope>
    <source>
        <strain evidence="2">DCEP-RM93M</strain>
    </source>
</reference>
<accession>A0A085LKU0</accession>
<evidence type="ECO:0000313" key="3">
    <source>
        <dbReference type="Proteomes" id="UP000030764"/>
    </source>
</evidence>
<dbReference type="EMBL" id="KL363457">
    <property type="protein sequence ID" value="KFD45586.1"/>
    <property type="molecule type" value="Genomic_DNA"/>
</dbReference>
<feature type="region of interest" description="Disordered" evidence="1">
    <location>
        <begin position="80"/>
        <end position="101"/>
    </location>
</feature>
<gene>
    <name evidence="2" type="ORF">M513_13533</name>
</gene>
<dbReference type="AlphaFoldDB" id="A0A085LKU0"/>
<evidence type="ECO:0000313" key="2">
    <source>
        <dbReference type="EMBL" id="KFD45586.1"/>
    </source>
</evidence>
<evidence type="ECO:0000256" key="1">
    <source>
        <dbReference type="SAM" id="MobiDB-lite"/>
    </source>
</evidence>
<organism evidence="2 3">
    <name type="scientific">Trichuris suis</name>
    <name type="common">pig whipworm</name>
    <dbReference type="NCBI Taxonomy" id="68888"/>
    <lineage>
        <taxon>Eukaryota</taxon>
        <taxon>Metazoa</taxon>
        <taxon>Ecdysozoa</taxon>
        <taxon>Nematoda</taxon>
        <taxon>Enoplea</taxon>
        <taxon>Dorylaimia</taxon>
        <taxon>Trichinellida</taxon>
        <taxon>Trichuridae</taxon>
        <taxon>Trichuris</taxon>
    </lineage>
</organism>
<name>A0A085LKU0_9BILA</name>